<organism evidence="2 3">
    <name type="scientific">Streptomyces salinarius</name>
    <dbReference type="NCBI Taxonomy" id="2762598"/>
    <lineage>
        <taxon>Bacteria</taxon>
        <taxon>Bacillati</taxon>
        <taxon>Actinomycetota</taxon>
        <taxon>Actinomycetes</taxon>
        <taxon>Kitasatosporales</taxon>
        <taxon>Streptomycetaceae</taxon>
        <taxon>Streptomyces</taxon>
    </lineage>
</organism>
<accession>A0ABW8BM15</accession>
<keyword evidence="1" id="KW-0472">Membrane</keyword>
<sequence>MTIKKNPGGPPPAPTSPATAGFGMPQALVILGFLAAAVVLRLAAHASVQDTVVLLTVAGGVSVPVMLAAGAHGHSRRQVVRRLLNTMLTSGSGN</sequence>
<comment type="caution">
    <text evidence="2">The sequence shown here is derived from an EMBL/GenBank/DDBJ whole genome shotgun (WGS) entry which is preliminary data.</text>
</comment>
<evidence type="ECO:0000313" key="3">
    <source>
        <dbReference type="Proteomes" id="UP001614264"/>
    </source>
</evidence>
<feature type="transmembrane region" description="Helical" evidence="1">
    <location>
        <begin position="52"/>
        <end position="71"/>
    </location>
</feature>
<gene>
    <name evidence="2" type="ORF">AB4829_36545</name>
</gene>
<proteinExistence type="predicted"/>
<dbReference type="EMBL" id="JBITPR010000066">
    <property type="protein sequence ID" value="MFI7876089.1"/>
    <property type="molecule type" value="Genomic_DNA"/>
</dbReference>
<feature type="transmembrane region" description="Helical" evidence="1">
    <location>
        <begin position="20"/>
        <end position="40"/>
    </location>
</feature>
<keyword evidence="3" id="KW-1185">Reference proteome</keyword>
<keyword evidence="1" id="KW-0812">Transmembrane</keyword>
<dbReference type="Proteomes" id="UP001614264">
    <property type="component" value="Unassembled WGS sequence"/>
</dbReference>
<reference evidence="2 3" key="1">
    <citation type="submission" date="2024-07" db="EMBL/GenBank/DDBJ databases">
        <title>Whole genome sequencing of Prodigiosin pigment-producing Streptomyces salinarius isolated from rhizosphere soil of Arachis hypogaea.</title>
        <authorList>
            <person name="Vidhya A."/>
            <person name="Ramya S."/>
        </authorList>
    </citation>
    <scope>NUCLEOTIDE SEQUENCE [LARGE SCALE GENOMIC DNA]</scope>
    <source>
        <strain evidence="2 3">VRMG2420</strain>
    </source>
</reference>
<evidence type="ECO:0000313" key="2">
    <source>
        <dbReference type="EMBL" id="MFI7876089.1"/>
    </source>
</evidence>
<keyword evidence="1" id="KW-1133">Transmembrane helix</keyword>
<evidence type="ECO:0000256" key="1">
    <source>
        <dbReference type="SAM" id="Phobius"/>
    </source>
</evidence>
<dbReference type="RefSeq" id="WP_399595051.1">
    <property type="nucleotide sequence ID" value="NZ_JBITPR010000066.1"/>
</dbReference>
<protein>
    <submittedName>
        <fullName evidence="2">Uncharacterized protein</fullName>
    </submittedName>
</protein>
<name>A0ABW8BM15_9ACTN</name>